<reference evidence="1" key="1">
    <citation type="submission" date="2022-03" db="EMBL/GenBank/DDBJ databases">
        <title>Characterization and genomic analysis of a Streptococcus dysgalactiae associated with cultured channel catfish mortalities in China.</title>
        <authorList>
            <person name="Wang J."/>
            <person name="Geng Y."/>
        </authorList>
    </citation>
    <scope>NUCLEOTIDE SEQUENCE</scope>
    <source>
        <strain evidence="1">WJ001</strain>
    </source>
</reference>
<sequence length="105" mass="12172">MKISELKKELLGLVDQDSSFEVEIVERYLNLVKIYRKLDQSLKENGYMILVKNGAQSFLKANSAIGEKTKINQQLIKLGEFFQKKKEEIKNEQNNTNFADPSEFL</sequence>
<dbReference type="AlphaFoldDB" id="A0AAF0A258"/>
<protein>
    <submittedName>
        <fullName evidence="1">P27 family phage terminase small subunit</fullName>
    </submittedName>
</protein>
<evidence type="ECO:0000313" key="1">
    <source>
        <dbReference type="EMBL" id="WAI93937.1"/>
    </source>
</evidence>
<dbReference type="InterPro" id="IPR006448">
    <property type="entry name" value="Phage_term_ssu_P27"/>
</dbReference>
<name>A0AAF0A258_STRDY</name>
<organism evidence="1 2">
    <name type="scientific">Streptococcus dysgalactiae</name>
    <dbReference type="NCBI Taxonomy" id="1334"/>
    <lineage>
        <taxon>Bacteria</taxon>
        <taxon>Bacillati</taxon>
        <taxon>Bacillota</taxon>
        <taxon>Bacilli</taxon>
        <taxon>Lactobacillales</taxon>
        <taxon>Streptococcaceae</taxon>
        <taxon>Streptococcus</taxon>
    </lineage>
</organism>
<dbReference type="Proteomes" id="UP001164948">
    <property type="component" value="Chromosome"/>
</dbReference>
<dbReference type="RefSeq" id="WP_015984806.1">
    <property type="nucleotide sequence ID" value="NZ_CP082206.1"/>
</dbReference>
<accession>A0AAF0A258</accession>
<dbReference type="EMBL" id="CP095081">
    <property type="protein sequence ID" value="WAI93937.1"/>
    <property type="molecule type" value="Genomic_DNA"/>
</dbReference>
<proteinExistence type="predicted"/>
<gene>
    <name evidence="1" type="ORF">MP619_04900</name>
</gene>
<dbReference type="Pfam" id="PF05119">
    <property type="entry name" value="Terminase_4"/>
    <property type="match status" value="1"/>
</dbReference>
<evidence type="ECO:0000313" key="2">
    <source>
        <dbReference type="Proteomes" id="UP001164948"/>
    </source>
</evidence>